<keyword evidence="2" id="KW-1185">Reference proteome</keyword>
<name>A0ABP9UG30_9DEIO</name>
<dbReference type="Proteomes" id="UP001423409">
    <property type="component" value="Unassembled WGS sequence"/>
</dbReference>
<comment type="caution">
    <text evidence="1">The sequence shown here is derived from an EMBL/GenBank/DDBJ whole genome shotgun (WGS) entry which is preliminary data.</text>
</comment>
<sequence length="74" mass="7882">MQYLPTHPGAVRAQALLNEAAQARQARLAQAAARAQADRQPAHAVGPQDSVECFYAAFWCAGTLKRSNSSTVQG</sequence>
<reference evidence="1 2" key="1">
    <citation type="submission" date="2024-02" db="EMBL/GenBank/DDBJ databases">
        <title>Deinococcus caeni NBRC 101312.</title>
        <authorList>
            <person name="Ichikawa N."/>
            <person name="Katano-Makiyama Y."/>
            <person name="Hidaka K."/>
        </authorList>
    </citation>
    <scope>NUCLEOTIDE SEQUENCE [LARGE SCALE GENOMIC DNA]</scope>
    <source>
        <strain evidence="1 2">NBRC 101312</strain>
    </source>
</reference>
<dbReference type="EMBL" id="BAABQU010000040">
    <property type="protein sequence ID" value="GAA5441188.1"/>
    <property type="molecule type" value="Genomic_DNA"/>
</dbReference>
<protein>
    <submittedName>
        <fullName evidence="1">Uncharacterized protein</fullName>
    </submittedName>
</protein>
<evidence type="ECO:0000313" key="1">
    <source>
        <dbReference type="EMBL" id="GAA5441188.1"/>
    </source>
</evidence>
<organism evidence="1 2">
    <name type="scientific">Deinococcus caeni</name>
    <dbReference type="NCBI Taxonomy" id="569127"/>
    <lineage>
        <taxon>Bacteria</taxon>
        <taxon>Thermotogati</taxon>
        <taxon>Deinococcota</taxon>
        <taxon>Deinococci</taxon>
        <taxon>Deinococcales</taxon>
        <taxon>Deinococcaceae</taxon>
        <taxon>Deinococcus</taxon>
    </lineage>
</organism>
<proteinExistence type="predicted"/>
<accession>A0ABP9UG30</accession>
<evidence type="ECO:0000313" key="2">
    <source>
        <dbReference type="Proteomes" id="UP001423409"/>
    </source>
</evidence>
<gene>
    <name evidence="1" type="ORF">Dcae01_02723</name>
</gene>